<proteinExistence type="predicted"/>
<dbReference type="EMBL" id="JAHQIW010000259">
    <property type="protein sequence ID" value="KAJ1347041.1"/>
    <property type="molecule type" value="Genomic_DNA"/>
</dbReference>
<accession>A0AAD5MG53</accession>
<protein>
    <submittedName>
        <fullName evidence="1">Uncharacterized protein</fullName>
    </submittedName>
</protein>
<evidence type="ECO:0000313" key="2">
    <source>
        <dbReference type="Proteomes" id="UP001196413"/>
    </source>
</evidence>
<evidence type="ECO:0000313" key="1">
    <source>
        <dbReference type="EMBL" id="KAJ1347041.1"/>
    </source>
</evidence>
<keyword evidence="2" id="KW-1185">Reference proteome</keyword>
<gene>
    <name evidence="1" type="ORF">KIN20_001984</name>
</gene>
<reference evidence="1" key="1">
    <citation type="submission" date="2021-06" db="EMBL/GenBank/DDBJ databases">
        <title>Parelaphostrongylus tenuis whole genome reference sequence.</title>
        <authorList>
            <person name="Garwood T.J."/>
            <person name="Larsen P.A."/>
            <person name="Fountain-Jones N.M."/>
            <person name="Garbe J.R."/>
            <person name="Macchietto M.G."/>
            <person name="Kania S.A."/>
            <person name="Gerhold R.W."/>
            <person name="Richards J.E."/>
            <person name="Wolf T.M."/>
        </authorList>
    </citation>
    <scope>NUCLEOTIDE SEQUENCE</scope>
    <source>
        <strain evidence="1">MNPRO001-30</strain>
        <tissue evidence="1">Meninges</tissue>
    </source>
</reference>
<comment type="caution">
    <text evidence="1">The sequence shown here is derived from an EMBL/GenBank/DDBJ whole genome shotgun (WGS) entry which is preliminary data.</text>
</comment>
<name>A0AAD5MG53_PARTN</name>
<sequence length="127" mass="14040">MFTYELLLTHEGDFSQVELCVSVGHVLFAGTRTYTVTGFTTLPVGMVYADMPDVSCQLPGIATRKGEAQAFVELLVMQRVFDVLQNQARNALLPEPVISAILDQLTVNVTYGPMQCQRVVLDLNMDI</sequence>
<organism evidence="1 2">
    <name type="scientific">Parelaphostrongylus tenuis</name>
    <name type="common">Meningeal worm</name>
    <dbReference type="NCBI Taxonomy" id="148309"/>
    <lineage>
        <taxon>Eukaryota</taxon>
        <taxon>Metazoa</taxon>
        <taxon>Ecdysozoa</taxon>
        <taxon>Nematoda</taxon>
        <taxon>Chromadorea</taxon>
        <taxon>Rhabditida</taxon>
        <taxon>Rhabditina</taxon>
        <taxon>Rhabditomorpha</taxon>
        <taxon>Strongyloidea</taxon>
        <taxon>Metastrongylidae</taxon>
        <taxon>Parelaphostrongylus</taxon>
    </lineage>
</organism>
<dbReference type="AlphaFoldDB" id="A0AAD5MG53"/>
<dbReference type="Proteomes" id="UP001196413">
    <property type="component" value="Unassembled WGS sequence"/>
</dbReference>
<feature type="non-terminal residue" evidence="1">
    <location>
        <position position="1"/>
    </location>
</feature>